<dbReference type="EMBL" id="BLAL01000261">
    <property type="protein sequence ID" value="GES97911.1"/>
    <property type="molecule type" value="Genomic_DNA"/>
</dbReference>
<dbReference type="AlphaFoldDB" id="A0A8H3QZM5"/>
<organism evidence="1 2">
    <name type="scientific">Rhizophagus clarus</name>
    <dbReference type="NCBI Taxonomy" id="94130"/>
    <lineage>
        <taxon>Eukaryota</taxon>
        <taxon>Fungi</taxon>
        <taxon>Fungi incertae sedis</taxon>
        <taxon>Mucoromycota</taxon>
        <taxon>Glomeromycotina</taxon>
        <taxon>Glomeromycetes</taxon>
        <taxon>Glomerales</taxon>
        <taxon>Glomeraceae</taxon>
        <taxon>Rhizophagus</taxon>
    </lineage>
</organism>
<accession>A0A8H3QZM5</accession>
<dbReference type="Proteomes" id="UP000615446">
    <property type="component" value="Unassembled WGS sequence"/>
</dbReference>
<sequence length="80" mass="8557">MFLIYSSAIINSNVDHIRILKKEGIVGVTDLEMGGVSIVDGVTGLDVSGEELVWCVLAGRVLADDNEDELALLNLLTLSL</sequence>
<comment type="caution">
    <text evidence="1">The sequence shown here is derived from an EMBL/GenBank/DDBJ whole genome shotgun (WGS) entry which is preliminary data.</text>
</comment>
<reference evidence="1" key="1">
    <citation type="submission" date="2019-10" db="EMBL/GenBank/DDBJ databases">
        <title>Conservation and host-specific expression of non-tandemly repeated heterogenous ribosome RNA gene in arbuscular mycorrhizal fungi.</title>
        <authorList>
            <person name="Maeda T."/>
            <person name="Kobayashi Y."/>
            <person name="Nakagawa T."/>
            <person name="Ezawa T."/>
            <person name="Yamaguchi K."/>
            <person name="Bino T."/>
            <person name="Nishimoto Y."/>
            <person name="Shigenobu S."/>
            <person name="Kawaguchi M."/>
        </authorList>
    </citation>
    <scope>NUCLEOTIDE SEQUENCE</scope>
    <source>
        <strain evidence="1">HR1</strain>
    </source>
</reference>
<evidence type="ECO:0000313" key="1">
    <source>
        <dbReference type="EMBL" id="GES97911.1"/>
    </source>
</evidence>
<name>A0A8H3QZM5_9GLOM</name>
<gene>
    <name evidence="1" type="ORF">RCL2_002448000</name>
</gene>
<proteinExistence type="predicted"/>
<evidence type="ECO:0000313" key="2">
    <source>
        <dbReference type="Proteomes" id="UP000615446"/>
    </source>
</evidence>
<protein>
    <submittedName>
        <fullName evidence="1">Uncharacterized protein</fullName>
    </submittedName>
</protein>